<gene>
    <name evidence="4" type="ORF">CBR_g50250</name>
</gene>
<reference evidence="4 5" key="1">
    <citation type="journal article" date="2018" name="Cell">
        <title>The Chara Genome: Secondary Complexity and Implications for Plant Terrestrialization.</title>
        <authorList>
            <person name="Nishiyama T."/>
            <person name="Sakayama H."/>
            <person name="Vries J.D."/>
            <person name="Buschmann H."/>
            <person name="Saint-Marcoux D."/>
            <person name="Ullrich K.K."/>
            <person name="Haas F.B."/>
            <person name="Vanderstraeten L."/>
            <person name="Becker D."/>
            <person name="Lang D."/>
            <person name="Vosolsobe S."/>
            <person name="Rombauts S."/>
            <person name="Wilhelmsson P.K.I."/>
            <person name="Janitza P."/>
            <person name="Kern R."/>
            <person name="Heyl A."/>
            <person name="Rumpler F."/>
            <person name="Villalobos L.I.A.C."/>
            <person name="Clay J.M."/>
            <person name="Skokan R."/>
            <person name="Toyoda A."/>
            <person name="Suzuki Y."/>
            <person name="Kagoshima H."/>
            <person name="Schijlen E."/>
            <person name="Tajeshwar N."/>
            <person name="Catarino B."/>
            <person name="Hetherington A.J."/>
            <person name="Saltykova A."/>
            <person name="Bonnot C."/>
            <person name="Breuninger H."/>
            <person name="Symeonidi A."/>
            <person name="Radhakrishnan G.V."/>
            <person name="Van Nieuwerburgh F."/>
            <person name="Deforce D."/>
            <person name="Chang C."/>
            <person name="Karol K.G."/>
            <person name="Hedrich R."/>
            <person name="Ulvskov P."/>
            <person name="Glockner G."/>
            <person name="Delwiche C.F."/>
            <person name="Petrasek J."/>
            <person name="Van de Peer Y."/>
            <person name="Friml J."/>
            <person name="Beilby M."/>
            <person name="Dolan L."/>
            <person name="Kohara Y."/>
            <person name="Sugano S."/>
            <person name="Fujiyama A."/>
            <person name="Delaux P.-M."/>
            <person name="Quint M."/>
            <person name="TheiBen G."/>
            <person name="Hagemann M."/>
            <person name="Harholt J."/>
            <person name="Dunand C."/>
            <person name="Zachgo S."/>
            <person name="Langdale J."/>
            <person name="Maumus F."/>
            <person name="Straeten D.V.D."/>
            <person name="Gould S.B."/>
            <person name="Rensing S.A."/>
        </authorList>
    </citation>
    <scope>NUCLEOTIDE SEQUENCE [LARGE SCALE GENOMIC DNA]</scope>
    <source>
        <strain evidence="4 5">S276</strain>
    </source>
</reference>
<name>A0A388M6K1_CHABU</name>
<comment type="cofactor">
    <cofactor evidence="1">
        <name>a divalent metal cation</name>
        <dbReference type="ChEBI" id="CHEBI:60240"/>
    </cofactor>
</comment>
<proteinExistence type="predicted"/>
<evidence type="ECO:0000313" key="5">
    <source>
        <dbReference type="Proteomes" id="UP000265515"/>
    </source>
</evidence>
<dbReference type="Pfam" id="PF13359">
    <property type="entry name" value="DDE_Tnp_4"/>
    <property type="match status" value="1"/>
</dbReference>
<comment type="caution">
    <text evidence="4">The sequence shown here is derived from an EMBL/GenBank/DDBJ whole genome shotgun (WGS) entry which is preliminary data.</text>
</comment>
<feature type="domain" description="DDE Tnp4" evidence="3">
    <location>
        <begin position="191"/>
        <end position="325"/>
    </location>
</feature>
<protein>
    <recommendedName>
        <fullName evidence="3">DDE Tnp4 domain-containing protein</fullName>
    </recommendedName>
</protein>
<evidence type="ECO:0000313" key="4">
    <source>
        <dbReference type="EMBL" id="GBG90156.1"/>
    </source>
</evidence>
<dbReference type="GO" id="GO:0046872">
    <property type="term" value="F:metal ion binding"/>
    <property type="evidence" value="ECO:0007669"/>
    <property type="project" value="UniProtKB-KW"/>
</dbReference>
<evidence type="ECO:0000256" key="2">
    <source>
        <dbReference type="ARBA" id="ARBA00022723"/>
    </source>
</evidence>
<evidence type="ECO:0000256" key="1">
    <source>
        <dbReference type="ARBA" id="ARBA00001968"/>
    </source>
</evidence>
<dbReference type="EMBL" id="BFEA01000790">
    <property type="protein sequence ID" value="GBG90156.1"/>
    <property type="molecule type" value="Genomic_DNA"/>
</dbReference>
<keyword evidence="5" id="KW-1185">Reference proteome</keyword>
<dbReference type="InterPro" id="IPR027806">
    <property type="entry name" value="HARBI1_dom"/>
</dbReference>
<organism evidence="4 5">
    <name type="scientific">Chara braunii</name>
    <name type="common">Braun's stonewort</name>
    <dbReference type="NCBI Taxonomy" id="69332"/>
    <lineage>
        <taxon>Eukaryota</taxon>
        <taxon>Viridiplantae</taxon>
        <taxon>Streptophyta</taxon>
        <taxon>Charophyceae</taxon>
        <taxon>Charales</taxon>
        <taxon>Characeae</taxon>
        <taxon>Chara</taxon>
    </lineage>
</organism>
<dbReference type="Proteomes" id="UP000265515">
    <property type="component" value="Unassembled WGS sequence"/>
</dbReference>
<sequence>MEGGRRGRRALLSTTEKTAVVAAALAVVIHSQVERAAGRMKVTLSRRRQRLLVQRVVDAPNCIRTSEAVVQLCAAIGCGVLPRATPRCWMKRRTGGTWEDLRVCDDATGDYFREKLCMSRGVFMEINEACAPHLQRWVTFYREPVQPEKIATYALYRWATGETYDNNTSFFGIGRASGLLAMRNVTSALLRVMVDLDLRVLDVFIGYPGSCHDISVIQLSSLSRRAEERTLFCGPPVTLLGRVRTNGYILGDNGYPPSEWVVVSYGGINQPPDEERFDTKQKVARGAVERAFGWLKGMWRLFLQTHKTNLDTLSQQFTTVCILHNILLDVGIKFDENLLWEVDENGVRRRVDLGIHLPPQPVSNSSSTTEAIALRNALAKRMKHM</sequence>
<evidence type="ECO:0000259" key="3">
    <source>
        <dbReference type="Pfam" id="PF13359"/>
    </source>
</evidence>
<dbReference type="AlphaFoldDB" id="A0A388M6K1"/>
<accession>A0A388M6K1</accession>
<keyword evidence="2" id="KW-0479">Metal-binding</keyword>
<dbReference type="Gramene" id="GBG90156">
    <property type="protein sequence ID" value="GBG90156"/>
    <property type="gene ID" value="CBR_g50250"/>
</dbReference>